<keyword evidence="4 9" id="KW-0862">Zinc</keyword>
<proteinExistence type="predicted"/>
<name>A0A972G1V3_9GAMM</name>
<dbReference type="SUPFAM" id="SSF48150">
    <property type="entry name" value="DNA-glycosylase"/>
    <property type="match status" value="1"/>
</dbReference>
<feature type="binding site" evidence="9">
    <location>
        <position position="181"/>
    </location>
    <ligand>
        <name>Zn(2+)</name>
        <dbReference type="ChEBI" id="CHEBI:29105"/>
    </ligand>
</feature>
<evidence type="ECO:0000256" key="2">
    <source>
        <dbReference type="ARBA" id="ARBA00022763"/>
    </source>
</evidence>
<dbReference type="InterPro" id="IPR052891">
    <property type="entry name" value="DNA-3mA_glycosylase"/>
</dbReference>
<keyword evidence="3" id="KW-0378">Hydrolase</keyword>
<evidence type="ECO:0000256" key="8">
    <source>
        <dbReference type="ARBA" id="ARBA00066766"/>
    </source>
</evidence>
<dbReference type="EMBL" id="JAAXYH010000016">
    <property type="protein sequence ID" value="NMH66782.1"/>
    <property type="molecule type" value="Genomic_DNA"/>
</dbReference>
<evidence type="ECO:0000256" key="9">
    <source>
        <dbReference type="PIRSR" id="PIRSR604597-1"/>
    </source>
</evidence>
<evidence type="ECO:0000313" key="10">
    <source>
        <dbReference type="EMBL" id="NMH66782.1"/>
    </source>
</evidence>
<dbReference type="Proteomes" id="UP000737113">
    <property type="component" value="Unassembled WGS sequence"/>
</dbReference>
<keyword evidence="2" id="KW-0227">DNA damage</keyword>
<evidence type="ECO:0000256" key="5">
    <source>
        <dbReference type="ARBA" id="ARBA00023204"/>
    </source>
</evidence>
<evidence type="ECO:0000256" key="3">
    <source>
        <dbReference type="ARBA" id="ARBA00022801"/>
    </source>
</evidence>
<dbReference type="GO" id="GO:0008725">
    <property type="term" value="F:DNA-3-methyladenine glycosylase activity"/>
    <property type="evidence" value="ECO:0007669"/>
    <property type="project" value="UniProtKB-EC"/>
</dbReference>
<dbReference type="InterPro" id="IPR004597">
    <property type="entry name" value="Tag"/>
</dbReference>
<comment type="catalytic activity">
    <reaction evidence="6">
        <text>Hydrolysis of alkylated DNA, releasing 3-methyladenine.</text>
        <dbReference type="EC" id="3.2.2.20"/>
    </reaction>
</comment>
<dbReference type="InterPro" id="IPR005019">
    <property type="entry name" value="Adenine_glyco"/>
</dbReference>
<keyword evidence="1 9" id="KW-0479">Metal-binding</keyword>
<dbReference type="Pfam" id="PF03352">
    <property type="entry name" value="Adenine_glyco"/>
    <property type="match status" value="1"/>
</dbReference>
<feature type="binding site" evidence="9">
    <location>
        <position position="6"/>
    </location>
    <ligand>
        <name>Zn(2+)</name>
        <dbReference type="ChEBI" id="CHEBI:29105"/>
    </ligand>
</feature>
<dbReference type="RefSeq" id="WP_169565511.1">
    <property type="nucleotide sequence ID" value="NZ_JAAXYH010000016.1"/>
</dbReference>
<organism evidence="10 11">
    <name type="scientific">Shewanella salipaludis</name>
    <dbReference type="NCBI Taxonomy" id="2723052"/>
    <lineage>
        <taxon>Bacteria</taxon>
        <taxon>Pseudomonadati</taxon>
        <taxon>Pseudomonadota</taxon>
        <taxon>Gammaproteobacteria</taxon>
        <taxon>Alteromonadales</taxon>
        <taxon>Shewanellaceae</taxon>
        <taxon>Shewanella</taxon>
    </lineage>
</organism>
<gene>
    <name evidence="10" type="ORF">HC757_16615</name>
</gene>
<feature type="binding site" evidence="9">
    <location>
        <position position="19"/>
    </location>
    <ligand>
        <name>Zn(2+)</name>
        <dbReference type="ChEBI" id="CHEBI:29105"/>
    </ligand>
</feature>
<evidence type="ECO:0000313" key="11">
    <source>
        <dbReference type="Proteomes" id="UP000737113"/>
    </source>
</evidence>
<comment type="function">
    <text evidence="7">Hydrolysis of the deoxyribose N-glycosidic bond to excise 3-methyladenine from the damaged DNA polymer formed by alkylation lesions.</text>
</comment>
<dbReference type="FunFam" id="1.10.340.30:FF:000009">
    <property type="entry name" value="DNA-3-methyladenine glycosylase I"/>
    <property type="match status" value="1"/>
</dbReference>
<evidence type="ECO:0000256" key="4">
    <source>
        <dbReference type="ARBA" id="ARBA00022833"/>
    </source>
</evidence>
<dbReference type="PANTHER" id="PTHR30037">
    <property type="entry name" value="DNA-3-METHYLADENINE GLYCOSYLASE 1"/>
    <property type="match status" value="1"/>
</dbReference>
<protein>
    <recommendedName>
        <fullName evidence="8">DNA-3-methyladenine glycosylase I</fullName>
        <ecNumber evidence="8">3.2.2.20</ecNumber>
    </recommendedName>
</protein>
<dbReference type="InterPro" id="IPR011257">
    <property type="entry name" value="DNA_glycosylase"/>
</dbReference>
<comment type="caution">
    <text evidence="10">The sequence shown here is derived from an EMBL/GenBank/DDBJ whole genome shotgun (WGS) entry which is preliminary data.</text>
</comment>
<dbReference type="GO" id="GO:0046872">
    <property type="term" value="F:metal ion binding"/>
    <property type="evidence" value="ECO:0007669"/>
    <property type="project" value="UniProtKB-KW"/>
</dbReference>
<sequence>MDVIRCGWVSDDPLYQEYHDKVWGRPVYDAKELFAKLCLDGQQAGLSWLTILKKQTSYATAFANFEPELIAQFDDAKVEALLQDPGIVRNRLKVNSIIRNAKGYLAYTAEGKDFAEFLWSFVGGEPRVNHFTSLSQVPAQTPESEAMSKALKKLGFNFVGPTICYAFMQAVGMVNDHLVDCCCYESCNESGEMSSITG</sequence>
<dbReference type="AlphaFoldDB" id="A0A972G1V3"/>
<dbReference type="GO" id="GO:0006284">
    <property type="term" value="P:base-excision repair"/>
    <property type="evidence" value="ECO:0007669"/>
    <property type="project" value="InterPro"/>
</dbReference>
<accession>A0A972G1V3</accession>
<keyword evidence="5" id="KW-0234">DNA repair</keyword>
<dbReference type="PANTHER" id="PTHR30037:SF4">
    <property type="entry name" value="DNA-3-METHYLADENINE GLYCOSYLASE I"/>
    <property type="match status" value="1"/>
</dbReference>
<reference evidence="10" key="1">
    <citation type="submission" date="2020-04" db="EMBL/GenBank/DDBJ databases">
        <title>Description of Shewanella salipaludis sp. nov., isolated from a salt marsh.</title>
        <authorList>
            <person name="Park S."/>
            <person name="Yoon J.-H."/>
        </authorList>
    </citation>
    <scope>NUCLEOTIDE SEQUENCE</scope>
    <source>
        <strain evidence="10">SHSM-M6</strain>
    </source>
</reference>
<evidence type="ECO:0000256" key="6">
    <source>
        <dbReference type="ARBA" id="ARBA00052558"/>
    </source>
</evidence>
<evidence type="ECO:0000256" key="1">
    <source>
        <dbReference type="ARBA" id="ARBA00022723"/>
    </source>
</evidence>
<evidence type="ECO:0000256" key="7">
    <source>
        <dbReference type="ARBA" id="ARBA00057608"/>
    </source>
</evidence>
<dbReference type="Gene3D" id="1.10.340.30">
    <property type="entry name" value="Hypothetical protein, domain 2"/>
    <property type="match status" value="1"/>
</dbReference>
<keyword evidence="11" id="KW-1185">Reference proteome</keyword>
<dbReference type="NCBIfam" id="TIGR00624">
    <property type="entry name" value="tag"/>
    <property type="match status" value="1"/>
</dbReference>
<feature type="binding site" evidence="9">
    <location>
        <position position="177"/>
    </location>
    <ligand>
        <name>Zn(2+)</name>
        <dbReference type="ChEBI" id="CHEBI:29105"/>
    </ligand>
</feature>
<dbReference type="EC" id="3.2.2.20" evidence="8"/>